<organism evidence="7 8">
    <name type="scientific">Scleropages formosus</name>
    <name type="common">Asian bonytongue</name>
    <name type="synonym">Osteoglossum formosum</name>
    <dbReference type="NCBI Taxonomy" id="113540"/>
    <lineage>
        <taxon>Eukaryota</taxon>
        <taxon>Metazoa</taxon>
        <taxon>Chordata</taxon>
        <taxon>Craniata</taxon>
        <taxon>Vertebrata</taxon>
        <taxon>Euteleostomi</taxon>
        <taxon>Actinopterygii</taxon>
        <taxon>Neopterygii</taxon>
        <taxon>Teleostei</taxon>
        <taxon>Osteoglossocephala</taxon>
        <taxon>Osteoglossomorpha</taxon>
        <taxon>Osteoglossiformes</taxon>
        <taxon>Osteoglossidae</taxon>
        <taxon>Scleropages</taxon>
    </lineage>
</organism>
<evidence type="ECO:0000256" key="4">
    <source>
        <dbReference type="SAM" id="Coils"/>
    </source>
</evidence>
<keyword evidence="2" id="KW-0547">Nucleotide-binding</keyword>
<keyword evidence="3" id="KW-0342">GTP-binding</keyword>
<dbReference type="Ensembl" id="ENSSFOT00015026976.2">
    <property type="protein sequence ID" value="ENSSFOP00015026678.2"/>
    <property type="gene ID" value="ENSSFOG00015017137.2"/>
</dbReference>
<dbReference type="SUPFAM" id="SSF52540">
    <property type="entry name" value="P-loop containing nucleoside triphosphate hydrolases"/>
    <property type="match status" value="1"/>
</dbReference>
<dbReference type="OrthoDB" id="8871742at2759"/>
<evidence type="ECO:0000259" key="6">
    <source>
        <dbReference type="PROSITE" id="PS51720"/>
    </source>
</evidence>
<dbReference type="Pfam" id="PF04548">
    <property type="entry name" value="AIG1"/>
    <property type="match status" value="1"/>
</dbReference>
<dbReference type="InterPro" id="IPR027417">
    <property type="entry name" value="P-loop_NTPase"/>
</dbReference>
<keyword evidence="4" id="KW-0175">Coiled coil</keyword>
<dbReference type="Proteomes" id="UP000694397">
    <property type="component" value="Chromosome 8"/>
</dbReference>
<keyword evidence="8" id="KW-1185">Reference proteome</keyword>
<evidence type="ECO:0000256" key="3">
    <source>
        <dbReference type="ARBA" id="ARBA00023134"/>
    </source>
</evidence>
<dbReference type="PANTHER" id="PTHR10903">
    <property type="entry name" value="GTPASE, IMAP FAMILY MEMBER-RELATED"/>
    <property type="match status" value="1"/>
</dbReference>
<keyword evidence="5" id="KW-0472">Membrane</keyword>
<dbReference type="PANTHER" id="PTHR10903:SF177">
    <property type="entry name" value="GTPASE IMAP FAMILY MEMBER 4-LIKE-RELATED"/>
    <property type="match status" value="1"/>
</dbReference>
<dbReference type="GO" id="GO:0005525">
    <property type="term" value="F:GTP binding"/>
    <property type="evidence" value="ECO:0007669"/>
    <property type="project" value="UniProtKB-KW"/>
</dbReference>
<reference evidence="7" key="3">
    <citation type="submission" date="2025-09" db="UniProtKB">
        <authorList>
            <consortium name="Ensembl"/>
        </authorList>
    </citation>
    <scope>IDENTIFICATION</scope>
</reference>
<feature type="transmembrane region" description="Helical" evidence="5">
    <location>
        <begin position="302"/>
        <end position="324"/>
    </location>
</feature>
<evidence type="ECO:0000256" key="1">
    <source>
        <dbReference type="ARBA" id="ARBA00008535"/>
    </source>
</evidence>
<dbReference type="PROSITE" id="PS51720">
    <property type="entry name" value="G_AIG1"/>
    <property type="match status" value="1"/>
</dbReference>
<sequence length="356" mass="40133">MFRWRSGLDRSPALRWELRIVIFGSSGPSQFHLTNCILGRKEFSKVVCSIAGCRKNLGKLAGRWVSVVNAPNFYDKDLSRSKMEEELRRSKCLSSPGLHAALVVLDLEKLSPNDISVPKLVTKHFGESVLGHTLILLSYEGHLERAALEDWILRRDSHLRVLVEQCGGRFHVFSRSWRDPTWSRELLEKIEKMLKNHGGMFYSNKSYARAERSIRKEEKRLLKKRAEEMKRVWRELEEQYRGEELRKKMEEYEACVGAEIRAKAELDNRWLRTSLAVGIGLGFVTGVALGSIAGVVEGPVGVAVGGAIGGAMCGAAGGAVQVAMKNIEDRVVPQARTFSFNSVFINRFYRSHRSGL</sequence>
<protein>
    <submittedName>
        <fullName evidence="7">Si:dkey-120c6.5</fullName>
    </submittedName>
</protein>
<feature type="domain" description="AIG1-type G" evidence="6">
    <location>
        <begin position="15"/>
        <end position="211"/>
    </location>
</feature>
<accession>A0A8C9RZM3</accession>
<name>A0A8C9RZM3_SCLFO</name>
<evidence type="ECO:0000313" key="7">
    <source>
        <dbReference type="Ensembl" id="ENSSFOP00015026678.2"/>
    </source>
</evidence>
<dbReference type="InterPro" id="IPR045058">
    <property type="entry name" value="GIMA/IAN/Toc"/>
</dbReference>
<reference evidence="7" key="2">
    <citation type="submission" date="2025-08" db="UniProtKB">
        <authorList>
            <consortium name="Ensembl"/>
        </authorList>
    </citation>
    <scope>IDENTIFICATION</scope>
</reference>
<dbReference type="AlphaFoldDB" id="A0A8C9RZM3"/>
<evidence type="ECO:0000256" key="5">
    <source>
        <dbReference type="SAM" id="Phobius"/>
    </source>
</evidence>
<dbReference type="InterPro" id="IPR006703">
    <property type="entry name" value="G_AIG1"/>
</dbReference>
<comment type="similarity">
    <text evidence="1">Belongs to the TRAFAC class TrmE-Era-EngA-EngB-Septin-like GTPase superfamily. AIG1/Toc34/Toc159-like paraseptin GTPase family. IAN subfamily.</text>
</comment>
<keyword evidence="5" id="KW-0812">Transmembrane</keyword>
<evidence type="ECO:0000313" key="8">
    <source>
        <dbReference type="Proteomes" id="UP000694397"/>
    </source>
</evidence>
<dbReference type="GeneTree" id="ENSGT00940000167682"/>
<keyword evidence="5" id="KW-1133">Transmembrane helix</keyword>
<feature type="coiled-coil region" evidence="4">
    <location>
        <begin position="207"/>
        <end position="246"/>
    </location>
</feature>
<reference evidence="7 8" key="1">
    <citation type="submission" date="2019-04" db="EMBL/GenBank/DDBJ databases">
        <authorList>
            <consortium name="Wellcome Sanger Institute Data Sharing"/>
        </authorList>
    </citation>
    <scope>NUCLEOTIDE SEQUENCE [LARGE SCALE GENOMIC DNA]</scope>
</reference>
<feature type="transmembrane region" description="Helical" evidence="5">
    <location>
        <begin position="275"/>
        <end position="296"/>
    </location>
</feature>
<dbReference type="Gene3D" id="3.40.50.300">
    <property type="entry name" value="P-loop containing nucleotide triphosphate hydrolases"/>
    <property type="match status" value="1"/>
</dbReference>
<evidence type="ECO:0000256" key="2">
    <source>
        <dbReference type="ARBA" id="ARBA00022741"/>
    </source>
</evidence>
<proteinExistence type="inferred from homology"/>